<evidence type="ECO:0000256" key="2">
    <source>
        <dbReference type="ARBA" id="ARBA00022475"/>
    </source>
</evidence>
<evidence type="ECO:0000313" key="7">
    <source>
        <dbReference type="EMBL" id="SDL80595.1"/>
    </source>
</evidence>
<dbReference type="GO" id="GO:0015171">
    <property type="term" value="F:amino acid transmembrane transporter activity"/>
    <property type="evidence" value="ECO:0007669"/>
    <property type="project" value="TreeGrafter"/>
</dbReference>
<dbReference type="GO" id="GO:0005886">
    <property type="term" value="C:plasma membrane"/>
    <property type="evidence" value="ECO:0007669"/>
    <property type="project" value="UniProtKB-SubCell"/>
</dbReference>
<dbReference type="PANTHER" id="PTHR30086:SF20">
    <property type="entry name" value="ARGININE EXPORTER PROTEIN ARGO-RELATED"/>
    <property type="match status" value="1"/>
</dbReference>
<keyword evidence="5 6" id="KW-0472">Membrane</keyword>
<evidence type="ECO:0000313" key="8">
    <source>
        <dbReference type="Proteomes" id="UP000198680"/>
    </source>
</evidence>
<evidence type="ECO:0000256" key="6">
    <source>
        <dbReference type="SAM" id="Phobius"/>
    </source>
</evidence>
<feature type="transmembrane region" description="Helical" evidence="6">
    <location>
        <begin position="194"/>
        <end position="211"/>
    </location>
</feature>
<sequence>MDLVSSLPAFVPAVVLMSVSPGPAMAFAIRRSALRGTGGAVPVVLGLEAGLYVWALLAGAGFAALVTASEVAYLVLHGVGAAVLLGLGIQAWRTAWREGRHPDTVGEPGPSSGHRHWWTAFGEGLLVQLANPKAAVLVIAFYPQFVPVDGPVFATTALLGLLQVGLETGLYLALAAGVARAGSWSRRPRIRRRLETVSGTVLVALGLRVAFASR</sequence>
<feature type="transmembrane region" description="Helical" evidence="6">
    <location>
        <begin position="152"/>
        <end position="174"/>
    </location>
</feature>
<organism evidence="7 8">
    <name type="scientific">Geodermatophilus siccatus</name>
    <dbReference type="NCBI Taxonomy" id="1137991"/>
    <lineage>
        <taxon>Bacteria</taxon>
        <taxon>Bacillati</taxon>
        <taxon>Actinomycetota</taxon>
        <taxon>Actinomycetes</taxon>
        <taxon>Geodermatophilales</taxon>
        <taxon>Geodermatophilaceae</taxon>
        <taxon>Geodermatophilus</taxon>
    </lineage>
</organism>
<evidence type="ECO:0000256" key="4">
    <source>
        <dbReference type="ARBA" id="ARBA00022989"/>
    </source>
</evidence>
<proteinExistence type="predicted"/>
<accession>A0A1G9N409</accession>
<dbReference type="PANTHER" id="PTHR30086">
    <property type="entry name" value="ARGININE EXPORTER PROTEIN ARGO"/>
    <property type="match status" value="1"/>
</dbReference>
<dbReference type="PIRSF" id="PIRSF006324">
    <property type="entry name" value="LeuE"/>
    <property type="match status" value="1"/>
</dbReference>
<keyword evidence="4 6" id="KW-1133">Transmembrane helix</keyword>
<dbReference type="AlphaFoldDB" id="A0A1G9N409"/>
<feature type="transmembrane region" description="Helical" evidence="6">
    <location>
        <begin position="41"/>
        <end position="65"/>
    </location>
</feature>
<name>A0A1G9N409_9ACTN</name>
<evidence type="ECO:0000256" key="5">
    <source>
        <dbReference type="ARBA" id="ARBA00023136"/>
    </source>
</evidence>
<gene>
    <name evidence="7" type="ORF">SAMN05660642_00865</name>
</gene>
<dbReference type="EMBL" id="FNHE01000002">
    <property type="protein sequence ID" value="SDL80595.1"/>
    <property type="molecule type" value="Genomic_DNA"/>
</dbReference>
<feature type="transmembrane region" description="Helical" evidence="6">
    <location>
        <begin position="71"/>
        <end position="92"/>
    </location>
</feature>
<dbReference type="STRING" id="1137991.SAMN05660642_00865"/>
<keyword evidence="3 6" id="KW-0812">Transmembrane</keyword>
<comment type="subcellular location">
    <subcellularLocation>
        <location evidence="1">Cell membrane</location>
        <topology evidence="1">Multi-pass membrane protein</topology>
    </subcellularLocation>
</comment>
<dbReference type="RefSeq" id="WP_091214284.1">
    <property type="nucleotide sequence ID" value="NZ_FNHE01000002.1"/>
</dbReference>
<keyword evidence="8" id="KW-1185">Reference proteome</keyword>
<reference evidence="8" key="1">
    <citation type="submission" date="2016-10" db="EMBL/GenBank/DDBJ databases">
        <authorList>
            <person name="Varghese N."/>
            <person name="Submissions S."/>
        </authorList>
    </citation>
    <scope>NUCLEOTIDE SEQUENCE [LARGE SCALE GENOMIC DNA]</scope>
    <source>
        <strain evidence="8">DSM 45419</strain>
    </source>
</reference>
<dbReference type="Pfam" id="PF01810">
    <property type="entry name" value="LysE"/>
    <property type="match status" value="1"/>
</dbReference>
<evidence type="ECO:0000256" key="3">
    <source>
        <dbReference type="ARBA" id="ARBA00022692"/>
    </source>
</evidence>
<dbReference type="Proteomes" id="UP000198680">
    <property type="component" value="Unassembled WGS sequence"/>
</dbReference>
<dbReference type="InterPro" id="IPR001123">
    <property type="entry name" value="LeuE-type"/>
</dbReference>
<evidence type="ECO:0000256" key="1">
    <source>
        <dbReference type="ARBA" id="ARBA00004651"/>
    </source>
</evidence>
<protein>
    <submittedName>
        <fullName evidence="7">Threonine/homoserine/homoserine lactone efflux protein</fullName>
    </submittedName>
</protein>
<feature type="transmembrane region" description="Helical" evidence="6">
    <location>
        <begin position="6"/>
        <end position="29"/>
    </location>
</feature>
<dbReference type="OrthoDB" id="3175972at2"/>
<keyword evidence="2" id="KW-1003">Cell membrane</keyword>